<name>A0ABU0D8D3_9BACI</name>
<keyword evidence="2 6" id="KW-0805">Transcription regulation</keyword>
<comment type="caution">
    <text evidence="9">The sequence shown here is derived from an EMBL/GenBank/DDBJ whole genome shotgun (WGS) entry which is preliminary data.</text>
</comment>
<evidence type="ECO:0000256" key="1">
    <source>
        <dbReference type="ARBA" id="ARBA00010641"/>
    </source>
</evidence>
<dbReference type="Pfam" id="PF04542">
    <property type="entry name" value="Sigma70_r2"/>
    <property type="match status" value="1"/>
</dbReference>
<feature type="domain" description="RNA polymerase sigma-70 region 2" evidence="7">
    <location>
        <begin position="12"/>
        <end position="74"/>
    </location>
</feature>
<dbReference type="InterPro" id="IPR014296">
    <property type="entry name" value="RNA_pol_sigma-M_bacilli"/>
</dbReference>
<dbReference type="Gene3D" id="1.10.10.10">
    <property type="entry name" value="Winged helix-like DNA-binding domain superfamily/Winged helix DNA-binding domain"/>
    <property type="match status" value="1"/>
</dbReference>
<dbReference type="InterPro" id="IPR007627">
    <property type="entry name" value="RNA_pol_sigma70_r2"/>
</dbReference>
<keyword evidence="5 6" id="KW-0804">Transcription</keyword>
<organism evidence="9 10">
    <name type="scientific">Lederbergia wuyishanensis</name>
    <dbReference type="NCBI Taxonomy" id="1347903"/>
    <lineage>
        <taxon>Bacteria</taxon>
        <taxon>Bacillati</taxon>
        <taxon>Bacillota</taxon>
        <taxon>Bacilli</taxon>
        <taxon>Bacillales</taxon>
        <taxon>Bacillaceae</taxon>
        <taxon>Lederbergia</taxon>
    </lineage>
</organism>
<dbReference type="InterPro" id="IPR013324">
    <property type="entry name" value="RNA_pol_sigma_r3/r4-like"/>
</dbReference>
<feature type="domain" description="RNA polymerase sigma factor 70 region 4 type 2" evidence="8">
    <location>
        <begin position="104"/>
        <end position="156"/>
    </location>
</feature>
<dbReference type="SUPFAM" id="SSF88946">
    <property type="entry name" value="Sigma2 domain of RNA polymerase sigma factors"/>
    <property type="match status" value="1"/>
</dbReference>
<dbReference type="Gene3D" id="1.10.1740.10">
    <property type="match status" value="1"/>
</dbReference>
<evidence type="ECO:0000259" key="7">
    <source>
        <dbReference type="Pfam" id="PF04542"/>
    </source>
</evidence>
<dbReference type="PROSITE" id="PS01063">
    <property type="entry name" value="SIGMA70_ECF"/>
    <property type="match status" value="1"/>
</dbReference>
<protein>
    <recommendedName>
        <fullName evidence="6">RNA polymerase sigma factor</fullName>
    </recommendedName>
</protein>
<dbReference type="PANTHER" id="PTHR43133:SF52">
    <property type="entry name" value="ECF RNA POLYMERASE SIGMA FACTOR SIGL"/>
    <property type="match status" value="1"/>
</dbReference>
<evidence type="ECO:0000256" key="3">
    <source>
        <dbReference type="ARBA" id="ARBA00023082"/>
    </source>
</evidence>
<dbReference type="InterPro" id="IPR036388">
    <property type="entry name" value="WH-like_DNA-bd_sf"/>
</dbReference>
<keyword evidence="3 6" id="KW-0731">Sigma factor</keyword>
<reference evidence="9 10" key="1">
    <citation type="submission" date="2023-07" db="EMBL/GenBank/DDBJ databases">
        <title>Genomic Encyclopedia of Type Strains, Phase IV (KMG-IV): sequencing the most valuable type-strain genomes for metagenomic binning, comparative biology and taxonomic classification.</title>
        <authorList>
            <person name="Goeker M."/>
        </authorList>
    </citation>
    <scope>NUCLEOTIDE SEQUENCE [LARGE SCALE GENOMIC DNA]</scope>
    <source>
        <strain evidence="9 10">DSM 27848</strain>
    </source>
</reference>
<evidence type="ECO:0000256" key="2">
    <source>
        <dbReference type="ARBA" id="ARBA00023015"/>
    </source>
</evidence>
<keyword evidence="4 6" id="KW-0238">DNA-binding</keyword>
<dbReference type="Proteomes" id="UP001232343">
    <property type="component" value="Unassembled WGS sequence"/>
</dbReference>
<dbReference type="RefSeq" id="WP_244682786.1">
    <property type="nucleotide sequence ID" value="NZ_JALIRM010000013.1"/>
</dbReference>
<accession>A0ABU0D8D3</accession>
<dbReference type="Pfam" id="PF08281">
    <property type="entry name" value="Sigma70_r4_2"/>
    <property type="match status" value="1"/>
</dbReference>
<gene>
    <name evidence="9" type="ORF">J2S14_003531</name>
</gene>
<sequence length="162" mass="19529">MKESLESIYNFYFQDIYRFLLSLCRDHHTAEDLVQETFLRAYLHVEDYENTSIKSWLFTVAYHAFIDYQRKQKRIELKQDGFFSRLFDRKKTPEEAVVIQEDIQEIINLLEYLPEKQKHAILLHDFHELSYAEAAKIMNVSLANFKVVLFRGRQAMRRKKGE</sequence>
<dbReference type="InterPro" id="IPR039425">
    <property type="entry name" value="RNA_pol_sigma-70-like"/>
</dbReference>
<dbReference type="InterPro" id="IPR000838">
    <property type="entry name" value="RNA_pol_sigma70_ECF_CS"/>
</dbReference>
<evidence type="ECO:0000256" key="6">
    <source>
        <dbReference type="RuleBase" id="RU000716"/>
    </source>
</evidence>
<evidence type="ECO:0000313" key="9">
    <source>
        <dbReference type="EMBL" id="MDQ0344687.1"/>
    </source>
</evidence>
<dbReference type="EMBL" id="JAUSUO010000010">
    <property type="protein sequence ID" value="MDQ0344687.1"/>
    <property type="molecule type" value="Genomic_DNA"/>
</dbReference>
<dbReference type="SUPFAM" id="SSF88659">
    <property type="entry name" value="Sigma3 and sigma4 domains of RNA polymerase sigma factors"/>
    <property type="match status" value="1"/>
</dbReference>
<keyword evidence="10" id="KW-1185">Reference proteome</keyword>
<evidence type="ECO:0000313" key="10">
    <source>
        <dbReference type="Proteomes" id="UP001232343"/>
    </source>
</evidence>
<dbReference type="PANTHER" id="PTHR43133">
    <property type="entry name" value="RNA POLYMERASE ECF-TYPE SIGMA FACTO"/>
    <property type="match status" value="1"/>
</dbReference>
<dbReference type="NCBIfam" id="TIGR02937">
    <property type="entry name" value="sigma70-ECF"/>
    <property type="match status" value="1"/>
</dbReference>
<dbReference type="InterPro" id="IPR014284">
    <property type="entry name" value="RNA_pol_sigma-70_dom"/>
</dbReference>
<dbReference type="InterPro" id="IPR013249">
    <property type="entry name" value="RNA_pol_sigma70_r4_t2"/>
</dbReference>
<evidence type="ECO:0000256" key="5">
    <source>
        <dbReference type="ARBA" id="ARBA00023163"/>
    </source>
</evidence>
<proteinExistence type="inferred from homology"/>
<comment type="similarity">
    <text evidence="1 6">Belongs to the sigma-70 factor family. ECF subfamily.</text>
</comment>
<evidence type="ECO:0000259" key="8">
    <source>
        <dbReference type="Pfam" id="PF08281"/>
    </source>
</evidence>
<evidence type="ECO:0000256" key="4">
    <source>
        <dbReference type="ARBA" id="ARBA00023125"/>
    </source>
</evidence>
<dbReference type="NCBIfam" id="TIGR02950">
    <property type="entry name" value="SigM_subfam"/>
    <property type="match status" value="1"/>
</dbReference>
<dbReference type="InterPro" id="IPR013325">
    <property type="entry name" value="RNA_pol_sigma_r2"/>
</dbReference>
<dbReference type="CDD" id="cd06171">
    <property type="entry name" value="Sigma70_r4"/>
    <property type="match status" value="1"/>
</dbReference>